<keyword evidence="3" id="KW-1185">Reference proteome</keyword>
<feature type="compositionally biased region" description="Polar residues" evidence="1">
    <location>
        <begin position="182"/>
        <end position="197"/>
    </location>
</feature>
<dbReference type="CTD" id="186101"/>
<organism evidence="2 3">
    <name type="scientific">Caenorhabditis elegans</name>
    <dbReference type="NCBI Taxonomy" id="6239"/>
    <lineage>
        <taxon>Eukaryota</taxon>
        <taxon>Metazoa</taxon>
        <taxon>Ecdysozoa</taxon>
        <taxon>Nematoda</taxon>
        <taxon>Chromadorea</taxon>
        <taxon>Rhabditida</taxon>
        <taxon>Rhabditina</taxon>
        <taxon>Rhabditomorpha</taxon>
        <taxon>Rhabditoidea</taxon>
        <taxon>Rhabditidae</taxon>
        <taxon>Peloderinae</taxon>
        <taxon>Caenorhabditis</taxon>
    </lineage>
</organism>
<accession>A0A131MDH4</accession>
<protein>
    <submittedName>
        <fullName evidence="2">Gag-pol polyprotein</fullName>
    </submittedName>
</protein>
<feature type="compositionally biased region" description="Basic and acidic residues" evidence="1">
    <location>
        <begin position="164"/>
        <end position="181"/>
    </location>
</feature>
<dbReference type="EMBL" id="BX284606">
    <property type="protein sequence ID" value="CZR14623.1"/>
    <property type="molecule type" value="Genomic_DNA"/>
</dbReference>
<dbReference type="PaxDb" id="6239-F52D1.2"/>
<dbReference type="KEGG" id="cel:CELE_F52D1.2"/>
<name>A0A131MDH4_CAEEL</name>
<dbReference type="Bgee" id="WBGene00018683">
    <property type="expression patterns" value="Expressed in larva and 3 other cell types or tissues"/>
</dbReference>
<dbReference type="WormBase" id="F52D1.2c">
    <property type="protein sequence ID" value="CE51369"/>
    <property type="gene ID" value="WBGene00018683"/>
</dbReference>
<proteinExistence type="predicted"/>
<evidence type="ECO:0000313" key="2">
    <source>
        <dbReference type="EMBL" id="CZR14623.1"/>
    </source>
</evidence>
<feature type="compositionally biased region" description="Basic and acidic residues" evidence="1">
    <location>
        <begin position="198"/>
        <end position="207"/>
    </location>
</feature>
<dbReference type="SMR" id="A0A131MDH4"/>
<dbReference type="GeneID" id="186101"/>
<sequence length="207" mass="23671">MPTWPPRNAYKLLESKISSKITEISEVAIRRKPIYGTLENKMTNSGKMPKKKTMFKKIGSFLKMRQNEEDRFSGKSLFSIENENHIEYASVSNEDYDMNPAMDLIHEDLARASLLTDFNTKIDEFEHGFVNLGYVEKMNNTTKSKNLSGDFQRPRLSRQNAVVQERDSNSAMEKIKTKSCDTETSPVAKSPSSNMSSAKEERIIKID</sequence>
<dbReference type="ExpressionAtlas" id="A0A131MDH4">
    <property type="expression patterns" value="baseline and differential"/>
</dbReference>
<dbReference type="RefSeq" id="NP_001309695.1">
    <property type="nucleotide sequence ID" value="NM_001322608.1"/>
</dbReference>
<dbReference type="InParanoid" id="A0A131MDH4"/>
<dbReference type="Proteomes" id="UP000001940">
    <property type="component" value="Chromosome X"/>
</dbReference>
<gene>
    <name evidence="2" type="ORF">CELE_F52D1.2</name>
    <name evidence="2 4" type="ORF">F52D1.2</name>
</gene>
<dbReference type="eggNOG" id="ENOG502TJ9B">
    <property type="taxonomic scope" value="Eukaryota"/>
</dbReference>
<reference evidence="2 3" key="1">
    <citation type="journal article" date="1998" name="Science">
        <title>Genome sequence of the nematode C. elegans: a platform for investigating biology.</title>
        <authorList>
            <consortium name="The C. elegans sequencing consortium"/>
            <person name="Sulson J.E."/>
            <person name="Waterston R."/>
        </authorList>
    </citation>
    <scope>NUCLEOTIDE SEQUENCE [LARGE SCALE GENOMIC DNA]</scope>
    <source>
        <strain evidence="2 3">Bristol N2</strain>
    </source>
</reference>
<dbReference type="FunCoup" id="A0A131MDH4">
    <property type="interactions" value="249"/>
</dbReference>
<evidence type="ECO:0000313" key="3">
    <source>
        <dbReference type="Proteomes" id="UP000001940"/>
    </source>
</evidence>
<dbReference type="AlphaFoldDB" id="A0A131MDH4"/>
<dbReference type="AGR" id="WB:WBGene00018683"/>
<evidence type="ECO:0000256" key="1">
    <source>
        <dbReference type="SAM" id="MobiDB-lite"/>
    </source>
</evidence>
<feature type="region of interest" description="Disordered" evidence="1">
    <location>
        <begin position="144"/>
        <end position="207"/>
    </location>
</feature>
<evidence type="ECO:0000313" key="4">
    <source>
        <dbReference type="WormBase" id="F52D1.2c"/>
    </source>
</evidence>
<dbReference type="OrthoDB" id="10414678at2759"/>